<dbReference type="Proteomes" id="UP000054928">
    <property type="component" value="Unassembled WGS sequence"/>
</dbReference>
<accession>A0A0P1AC54</accession>
<dbReference type="RefSeq" id="XP_024574898.1">
    <property type="nucleotide sequence ID" value="XM_024723975.1"/>
</dbReference>
<name>A0A0P1AC54_PLAHL</name>
<evidence type="ECO:0000313" key="1">
    <source>
        <dbReference type="EMBL" id="CEG38529.1"/>
    </source>
</evidence>
<proteinExistence type="predicted"/>
<keyword evidence="2" id="KW-1185">Reference proteome</keyword>
<dbReference type="AlphaFoldDB" id="A0A0P1AC54"/>
<reference evidence="2" key="1">
    <citation type="submission" date="2014-09" db="EMBL/GenBank/DDBJ databases">
        <authorList>
            <person name="Sharma Rahul"/>
            <person name="Thines Marco"/>
        </authorList>
    </citation>
    <scope>NUCLEOTIDE SEQUENCE [LARGE SCALE GENOMIC DNA]</scope>
</reference>
<sequence>MPSSICERFGGRTFIYQSHRADGLPPLARTQLFVFLEWHRTQSGGAVECWRRWIGGWNTIASLPLRIWAQPPKTFFRRYQLSHHP</sequence>
<dbReference type="EMBL" id="CCYD01000322">
    <property type="protein sequence ID" value="CEG38529.1"/>
    <property type="molecule type" value="Genomic_DNA"/>
</dbReference>
<organism evidence="1 2">
    <name type="scientific">Plasmopara halstedii</name>
    <name type="common">Downy mildew of sunflower</name>
    <dbReference type="NCBI Taxonomy" id="4781"/>
    <lineage>
        <taxon>Eukaryota</taxon>
        <taxon>Sar</taxon>
        <taxon>Stramenopiles</taxon>
        <taxon>Oomycota</taxon>
        <taxon>Peronosporomycetes</taxon>
        <taxon>Peronosporales</taxon>
        <taxon>Peronosporaceae</taxon>
        <taxon>Plasmopara</taxon>
    </lineage>
</organism>
<dbReference type="GeneID" id="36403652"/>
<protein>
    <submittedName>
        <fullName evidence="1">Uncharacterized protein</fullName>
    </submittedName>
</protein>
<evidence type="ECO:0000313" key="2">
    <source>
        <dbReference type="Proteomes" id="UP000054928"/>
    </source>
</evidence>